<dbReference type="PROSITE" id="PS00455">
    <property type="entry name" value="AMP_BINDING"/>
    <property type="match status" value="1"/>
</dbReference>
<dbReference type="Gene3D" id="3.30.300.30">
    <property type="match status" value="1"/>
</dbReference>
<dbReference type="EMBL" id="CASHTH010000290">
    <property type="protein sequence ID" value="CAI7996958.1"/>
    <property type="molecule type" value="Genomic_DNA"/>
</dbReference>
<dbReference type="Gene3D" id="3.40.50.12780">
    <property type="entry name" value="N-terminal domain of ligase-like"/>
    <property type="match status" value="1"/>
</dbReference>
<keyword evidence="3" id="KW-0436">Ligase</keyword>
<dbReference type="InterPro" id="IPR050237">
    <property type="entry name" value="ATP-dep_AMP-bd_enzyme"/>
</dbReference>
<dbReference type="GO" id="GO:0016878">
    <property type="term" value="F:acid-thiol ligase activity"/>
    <property type="evidence" value="ECO:0007669"/>
    <property type="project" value="UniProtKB-ARBA"/>
</dbReference>
<dbReference type="InterPro" id="IPR000873">
    <property type="entry name" value="AMP-dep_synth/lig_dom"/>
</dbReference>
<name>A0AA35W410_GEOBA</name>
<dbReference type="InterPro" id="IPR045851">
    <property type="entry name" value="AMP-bd_C_sf"/>
</dbReference>
<evidence type="ECO:0000313" key="4">
    <source>
        <dbReference type="Proteomes" id="UP001174909"/>
    </source>
</evidence>
<protein>
    <submittedName>
        <fullName evidence="3">Crotonobetaine/carnitine--CoA ligase</fullName>
    </submittedName>
</protein>
<feature type="domain" description="AMP-dependent synthetase/ligase" evidence="1">
    <location>
        <begin position="28"/>
        <end position="409"/>
    </location>
</feature>
<dbReference type="Pfam" id="PF00501">
    <property type="entry name" value="AMP-binding"/>
    <property type="match status" value="1"/>
</dbReference>
<dbReference type="InterPro" id="IPR042099">
    <property type="entry name" value="ANL_N_sf"/>
</dbReference>
<proteinExistence type="predicted"/>
<gene>
    <name evidence="3" type="ORF">GBAR_LOCUS2010</name>
</gene>
<dbReference type="InterPro" id="IPR025110">
    <property type="entry name" value="AMP-bd_C"/>
</dbReference>
<dbReference type="Pfam" id="PF13193">
    <property type="entry name" value="AMP-binding_C"/>
    <property type="match status" value="1"/>
</dbReference>
<evidence type="ECO:0000259" key="1">
    <source>
        <dbReference type="Pfam" id="PF00501"/>
    </source>
</evidence>
<evidence type="ECO:0000259" key="2">
    <source>
        <dbReference type="Pfam" id="PF13193"/>
    </source>
</evidence>
<reference evidence="3" key="1">
    <citation type="submission" date="2023-03" db="EMBL/GenBank/DDBJ databases">
        <authorList>
            <person name="Steffen K."/>
            <person name="Cardenas P."/>
        </authorList>
    </citation>
    <scope>NUCLEOTIDE SEQUENCE</scope>
</reference>
<sequence length="562" mass="62846">MGDMGTDKISPATEQKPTWEMSLGQFLDQAVKRSPDKAYLQIAGRSITYRQLYSRVKQTASLFQGLGIRRGDRVCLFLPNVPEFHYCWFGLSLIGAISIPVNTAYKRDEAAYIFDNAGATAVVAHTTLQSVADAASNLTASVKHRLLVTTPLESEDASSADLVTGQEGINQDLWAKFDDALSGAPELADVPDISANEISMLVYTSGTTGNPKGVQVTHLMYVTAGQGFAHWTEATEEDRFFTCLPFFHANAQYYSTMGSLAAGATLVVEERFSASRFWDQVRKADATVVNFIGMMMPVLAKQPESAQDRTNNVRLFYGSPAFSPEFLQAFKDRFDTEIIVGFGMTETCYGAIEKIGHPRRPNSSGQPRLHPDPGFVNQIRIVDDEGNPLDTGHPGEITIKNPAVMHGYWRNEEQTSQALRDGWLHTGDLGWQDEDGFLYFVDRKKDVIRRRGENISSQEVEDVIKRHPTVLDCAVIAVPSELGEDEVKAYVTPRLPAQVDPREIVYWCAENLAYFKVPRYLEVREELPRTPSLRVRKDLLRQELDNLVEGCFDREAEGIRIR</sequence>
<dbReference type="CDD" id="cd05934">
    <property type="entry name" value="FACL_DitJ_like"/>
    <property type="match status" value="1"/>
</dbReference>
<organism evidence="3 4">
    <name type="scientific">Geodia barretti</name>
    <name type="common">Barrett's horny sponge</name>
    <dbReference type="NCBI Taxonomy" id="519541"/>
    <lineage>
        <taxon>Eukaryota</taxon>
        <taxon>Metazoa</taxon>
        <taxon>Porifera</taxon>
        <taxon>Demospongiae</taxon>
        <taxon>Heteroscleromorpha</taxon>
        <taxon>Tetractinellida</taxon>
        <taxon>Astrophorina</taxon>
        <taxon>Geodiidae</taxon>
        <taxon>Geodia</taxon>
    </lineage>
</organism>
<accession>A0AA35W410</accession>
<feature type="domain" description="AMP-binding enzyme C-terminal" evidence="2">
    <location>
        <begin position="459"/>
        <end position="532"/>
    </location>
</feature>
<comment type="caution">
    <text evidence="3">The sequence shown here is derived from an EMBL/GenBank/DDBJ whole genome shotgun (WGS) entry which is preliminary data.</text>
</comment>
<dbReference type="PANTHER" id="PTHR43767:SF1">
    <property type="entry name" value="NONRIBOSOMAL PEPTIDE SYNTHASE PES1 (EUROFUNG)-RELATED"/>
    <property type="match status" value="1"/>
</dbReference>
<keyword evidence="4" id="KW-1185">Reference proteome</keyword>
<dbReference type="AlphaFoldDB" id="A0AA35W410"/>
<dbReference type="InterPro" id="IPR020845">
    <property type="entry name" value="AMP-binding_CS"/>
</dbReference>
<dbReference type="PANTHER" id="PTHR43767">
    <property type="entry name" value="LONG-CHAIN-FATTY-ACID--COA LIGASE"/>
    <property type="match status" value="1"/>
</dbReference>
<dbReference type="Proteomes" id="UP001174909">
    <property type="component" value="Unassembled WGS sequence"/>
</dbReference>
<evidence type="ECO:0000313" key="3">
    <source>
        <dbReference type="EMBL" id="CAI7996958.1"/>
    </source>
</evidence>
<dbReference type="SUPFAM" id="SSF56801">
    <property type="entry name" value="Acetyl-CoA synthetase-like"/>
    <property type="match status" value="1"/>
</dbReference>